<evidence type="ECO:0000313" key="3">
    <source>
        <dbReference type="Proteomes" id="UP000604475"/>
    </source>
</evidence>
<dbReference type="EMBL" id="JAEACQ010000195">
    <property type="protein sequence ID" value="MBL7628768.1"/>
    <property type="molecule type" value="Genomic_DNA"/>
</dbReference>
<evidence type="ECO:0000259" key="1">
    <source>
        <dbReference type="Pfam" id="PF01636"/>
    </source>
</evidence>
<reference evidence="2" key="1">
    <citation type="submission" date="2020-12" db="EMBL/GenBank/DDBJ databases">
        <title>Genomic characterization of non-nitrogen-fixing Frankia strains.</title>
        <authorList>
            <person name="Carlos-Shanley C."/>
            <person name="Guerra T."/>
            <person name="Hahn D."/>
        </authorList>
    </citation>
    <scope>NUCLEOTIDE SEQUENCE</scope>
    <source>
        <strain evidence="2">CN6</strain>
    </source>
</reference>
<keyword evidence="3" id="KW-1185">Reference proteome</keyword>
<dbReference type="RefSeq" id="WP_203005165.1">
    <property type="nucleotide sequence ID" value="NZ_JADWYU010000153.1"/>
</dbReference>
<accession>A0A937UP60</accession>
<dbReference type="PANTHER" id="PTHR47829">
    <property type="entry name" value="HYDROLASE, PUTATIVE (AFU_ORTHOLOGUE AFUA_1G12880)-RELATED"/>
    <property type="match status" value="1"/>
</dbReference>
<dbReference type="CDD" id="cd05154">
    <property type="entry name" value="ACAD10_11_N-like"/>
    <property type="match status" value="1"/>
</dbReference>
<dbReference type="InterPro" id="IPR052898">
    <property type="entry name" value="ACAD10-like"/>
</dbReference>
<organism evidence="2 3">
    <name type="scientific">Frankia nepalensis</name>
    <dbReference type="NCBI Taxonomy" id="1836974"/>
    <lineage>
        <taxon>Bacteria</taxon>
        <taxon>Bacillati</taxon>
        <taxon>Actinomycetota</taxon>
        <taxon>Actinomycetes</taxon>
        <taxon>Frankiales</taxon>
        <taxon>Frankiaceae</taxon>
        <taxon>Frankia</taxon>
    </lineage>
</organism>
<gene>
    <name evidence="2" type="ORF">I7412_16725</name>
</gene>
<dbReference type="AlphaFoldDB" id="A0A937UP60"/>
<dbReference type="Pfam" id="PF01636">
    <property type="entry name" value="APH"/>
    <property type="match status" value="1"/>
</dbReference>
<dbReference type="InterPro" id="IPR011009">
    <property type="entry name" value="Kinase-like_dom_sf"/>
</dbReference>
<dbReference type="SUPFAM" id="SSF56112">
    <property type="entry name" value="Protein kinase-like (PK-like)"/>
    <property type="match status" value="1"/>
</dbReference>
<proteinExistence type="predicted"/>
<dbReference type="PANTHER" id="PTHR47829:SF1">
    <property type="entry name" value="HAD FAMILY PHOSPHATASE"/>
    <property type="match status" value="1"/>
</dbReference>
<feature type="domain" description="Aminoglycoside phosphotransferase" evidence="1">
    <location>
        <begin position="29"/>
        <end position="247"/>
    </location>
</feature>
<evidence type="ECO:0000313" key="2">
    <source>
        <dbReference type="EMBL" id="MBL7628768.1"/>
    </source>
</evidence>
<dbReference type="InterPro" id="IPR041726">
    <property type="entry name" value="ACAD10_11_N"/>
</dbReference>
<comment type="caution">
    <text evidence="2">The sequence shown here is derived from an EMBL/GenBank/DDBJ whole genome shotgun (WGS) entry which is preliminary data.</text>
</comment>
<name>A0A937UP60_9ACTN</name>
<dbReference type="Gene3D" id="3.90.1200.10">
    <property type="match status" value="1"/>
</dbReference>
<dbReference type="Proteomes" id="UP000604475">
    <property type="component" value="Unassembled WGS sequence"/>
</dbReference>
<protein>
    <submittedName>
        <fullName evidence="2">Phosphotransferase family protein</fullName>
    </submittedName>
</protein>
<dbReference type="Gene3D" id="3.30.200.20">
    <property type="entry name" value="Phosphorylase Kinase, domain 1"/>
    <property type="match status" value="1"/>
</dbReference>
<sequence length="342" mass="36605">MPESPVGLDLDHLEGFLKEHLELAGPLSARLIAGGRSNLTYGVTDGRRRWVVRRPPLGHVLASAHDMGREFRVLSALADSPVPVPRVVVRCVDPEVVGAEFYVMDHVDGLVIRTAAQLAEIHAGGGGEAVPRVLATTLATLHAVDPAEVGLADFGRPEGYAERQVRTWRRQLAASRSREIPGLDALADRLAAAVPVAARSGIVHGDYRLDNCMLDESLTRVAAVLDWEMATLGDPLADVGSLCMWWDGLVGLDSPTAAAPGEHLGVSSDVALTAYAAAAGWEEAELRSRMRWYLGFSYFKLAAIAEGIHFRFLRGETVGAGFDRIGAMTAPLVVRGHAALDA</sequence>
<dbReference type="InterPro" id="IPR002575">
    <property type="entry name" value="Aminoglycoside_PTrfase"/>
</dbReference>